<name>A0A8J5K230_HOMAM</name>
<protein>
    <submittedName>
        <fullName evidence="1">Uncharacterized protein</fullName>
    </submittedName>
</protein>
<sequence length="110" mass="12394">MSRYRLVLLTARIKQTSLTKRLENHQLWISVINPLKYNYHVSSLQALSWVLVSESEGASDRLYPIVIYSTGAQGQTNGLQVVNVTHLGFGTSSFYHQDFFNIASSKSVSE</sequence>
<organism evidence="1 2">
    <name type="scientific">Homarus americanus</name>
    <name type="common">American lobster</name>
    <dbReference type="NCBI Taxonomy" id="6706"/>
    <lineage>
        <taxon>Eukaryota</taxon>
        <taxon>Metazoa</taxon>
        <taxon>Ecdysozoa</taxon>
        <taxon>Arthropoda</taxon>
        <taxon>Crustacea</taxon>
        <taxon>Multicrustacea</taxon>
        <taxon>Malacostraca</taxon>
        <taxon>Eumalacostraca</taxon>
        <taxon>Eucarida</taxon>
        <taxon>Decapoda</taxon>
        <taxon>Pleocyemata</taxon>
        <taxon>Astacidea</taxon>
        <taxon>Nephropoidea</taxon>
        <taxon>Nephropidae</taxon>
        <taxon>Homarus</taxon>
    </lineage>
</organism>
<comment type="caution">
    <text evidence="1">The sequence shown here is derived from an EMBL/GenBank/DDBJ whole genome shotgun (WGS) entry which is preliminary data.</text>
</comment>
<dbReference type="AlphaFoldDB" id="A0A8J5K230"/>
<evidence type="ECO:0000313" key="1">
    <source>
        <dbReference type="EMBL" id="KAG7168947.1"/>
    </source>
</evidence>
<dbReference type="Proteomes" id="UP000747542">
    <property type="component" value="Unassembled WGS sequence"/>
</dbReference>
<reference evidence="1" key="1">
    <citation type="journal article" date="2021" name="Sci. Adv.">
        <title>The American lobster genome reveals insights on longevity, neural, and immune adaptations.</title>
        <authorList>
            <person name="Polinski J.M."/>
            <person name="Zimin A.V."/>
            <person name="Clark K.F."/>
            <person name="Kohn A.B."/>
            <person name="Sadowski N."/>
            <person name="Timp W."/>
            <person name="Ptitsyn A."/>
            <person name="Khanna P."/>
            <person name="Romanova D.Y."/>
            <person name="Williams P."/>
            <person name="Greenwood S.J."/>
            <person name="Moroz L.L."/>
            <person name="Walt D.R."/>
            <person name="Bodnar A.G."/>
        </authorList>
    </citation>
    <scope>NUCLEOTIDE SEQUENCE</scope>
    <source>
        <strain evidence="1">GMGI-L3</strain>
    </source>
</reference>
<keyword evidence="2" id="KW-1185">Reference proteome</keyword>
<proteinExistence type="predicted"/>
<accession>A0A8J5K230</accession>
<dbReference type="EMBL" id="JAHLQT010018664">
    <property type="protein sequence ID" value="KAG7168947.1"/>
    <property type="molecule type" value="Genomic_DNA"/>
</dbReference>
<gene>
    <name evidence="1" type="ORF">Hamer_G011628</name>
</gene>
<evidence type="ECO:0000313" key="2">
    <source>
        <dbReference type="Proteomes" id="UP000747542"/>
    </source>
</evidence>